<reference evidence="2" key="1">
    <citation type="submission" date="2020-01" db="EMBL/GenBank/DDBJ databases">
        <authorList>
            <person name="Rat A."/>
        </authorList>
    </citation>
    <scope>NUCLEOTIDE SEQUENCE</scope>
    <source>
        <strain evidence="2">LMG 28251</strain>
    </source>
</reference>
<evidence type="ECO:0000313" key="2">
    <source>
        <dbReference type="EMBL" id="MBR0654530.1"/>
    </source>
</evidence>
<dbReference type="Proteomes" id="UP001196068">
    <property type="component" value="Unassembled WGS sequence"/>
</dbReference>
<sequence>MSGLPARLRRRLERGFGADFGGVSLHAGPAARAICRSRAARGLAFGDNILVACSDPEDPAALPLIAHEAAHILQKRLSGRPSERRAEAEARRAAQIIPAGGRLRIATPSDPRRVSRWGEVGHYYTVYLVMLAAGLAEKDAASVAFFAQLPDEALELDAIPAAGNIIAAPGLAMGSWEVQIGLHALSGISHREEFARRIKIFDSLSPAEPDFLLRFGLACHAFGDCYAHQKNGVMYSPPLGHLFDSHGPDTISEATFGHYTSYVTVLHGVACTKFRTKQVRMPAEMLLKQLRGLLGIASDAAQARFIRTLAEGLPGLASALSPYDPLAAEARPIWEVQWVYPAYFQSLPADVLARSRALAREWMARG</sequence>
<evidence type="ECO:0000313" key="3">
    <source>
        <dbReference type="Proteomes" id="UP001196068"/>
    </source>
</evidence>
<protein>
    <submittedName>
        <fullName evidence="2">DUF4157 domain-containing protein</fullName>
    </submittedName>
</protein>
<gene>
    <name evidence="2" type="ORF">GXW79_05495</name>
</gene>
<dbReference type="Pfam" id="PF13699">
    <property type="entry name" value="eCIS_core"/>
    <property type="match status" value="1"/>
</dbReference>
<dbReference type="InterPro" id="IPR025295">
    <property type="entry name" value="eCIS_core_dom"/>
</dbReference>
<name>A0AAF1K1B9_9PROT</name>
<dbReference type="AlphaFoldDB" id="A0AAF1K1B9"/>
<evidence type="ECO:0000259" key="1">
    <source>
        <dbReference type="Pfam" id="PF13699"/>
    </source>
</evidence>
<keyword evidence="3" id="KW-1185">Reference proteome</keyword>
<proteinExistence type="predicted"/>
<dbReference type="EMBL" id="JAAEDH010000004">
    <property type="protein sequence ID" value="MBR0654530.1"/>
    <property type="molecule type" value="Genomic_DNA"/>
</dbReference>
<organism evidence="2 3">
    <name type="scientific">Plastoroseomonas arctica</name>
    <dbReference type="NCBI Taxonomy" id="1509237"/>
    <lineage>
        <taxon>Bacteria</taxon>
        <taxon>Pseudomonadati</taxon>
        <taxon>Pseudomonadota</taxon>
        <taxon>Alphaproteobacteria</taxon>
        <taxon>Acetobacterales</taxon>
        <taxon>Acetobacteraceae</taxon>
        <taxon>Plastoroseomonas</taxon>
    </lineage>
</organism>
<comment type="caution">
    <text evidence="2">The sequence shown here is derived from an EMBL/GenBank/DDBJ whole genome shotgun (WGS) entry which is preliminary data.</text>
</comment>
<feature type="domain" description="eCIS core" evidence="1">
    <location>
        <begin position="4"/>
        <end position="76"/>
    </location>
</feature>
<accession>A0AAF1K1B9</accession>
<reference evidence="2" key="2">
    <citation type="journal article" date="2021" name="Syst. Appl. Microbiol.">
        <title>Roseomonas hellenica sp. nov., isolated from roots of wild-growing Alkanna tinctoria.</title>
        <authorList>
            <person name="Rat A."/>
            <person name="Naranjo H.D."/>
            <person name="Lebbe L."/>
            <person name="Cnockaert M."/>
            <person name="Krigas N."/>
            <person name="Grigoriadou K."/>
            <person name="Maloupa E."/>
            <person name="Willems A."/>
        </authorList>
    </citation>
    <scope>NUCLEOTIDE SEQUENCE</scope>
    <source>
        <strain evidence="2">LMG 28251</strain>
    </source>
</reference>
<dbReference type="RefSeq" id="WP_211873345.1">
    <property type="nucleotide sequence ID" value="NZ_JAAEDH010000004.1"/>
</dbReference>